<proteinExistence type="predicted"/>
<accession>A0ACB8USU8</accession>
<dbReference type="EMBL" id="JALBCA010000075">
    <property type="protein sequence ID" value="KAI2384319.1"/>
    <property type="molecule type" value="Genomic_DNA"/>
</dbReference>
<sequence>MYWVPQQNLEKPIKTMDGKVLDMSTLRQMAEEMSLESGEEGLPIVEIVEELDDEDKVISGCTTTPGKSAEQILKILKDAGVEDDPNTDTSGVAGSAKNGKAQSPEKINQVPVKSTTNANQERKTVDQSVKQAAGRQVMGFGTNSVGESAQAKSGLDGDIPVTEIDESPEDAALRREFLQYSLEEVGAVVAELELDESASEFSISDEEYDQYSLSDEDDEDEDEDEYGRTTRRVISDDYHQQMRQLEERLNAKMLHNIGPDPGALPLDLQQKLEQPGSSPKAVKVKGAKKKKVSFADELDIAPDSSSAISTTVAAEKPSKTEIIESSAIQNVILEHKGAPEAVTAESTRQRKASRFKTSRTGKQEVISNPTIPNPRKRVHPSPNTLPLFPAKPLDPKPFSQPIKDSENISNSDAVVDKLVEREVDQSCPTSPDPDDFDETLLKREMATTFYTLRNRKIQQEGGFMREDESGIVPLDDESQEAPKRISRFKSARVQGDSSR</sequence>
<protein>
    <submittedName>
        <fullName evidence="1">Uncharacterized protein</fullName>
    </submittedName>
</protein>
<comment type="caution">
    <text evidence="1">The sequence shown here is derived from an EMBL/GenBank/DDBJ whole genome shotgun (WGS) entry which is preliminary data.</text>
</comment>
<reference evidence="1" key="1">
    <citation type="journal article" date="2022" name="bioRxiv">
        <title>Population genetic analysis of Ophidiomyces ophidiicola, the causative agent of snake fungal disease, indicates recent introductions to the USA.</title>
        <authorList>
            <person name="Ladner J.T."/>
            <person name="Palmer J.M."/>
            <person name="Ettinger C.L."/>
            <person name="Stajich J.E."/>
            <person name="Farrell T.M."/>
            <person name="Glorioso B.M."/>
            <person name="Lawson B."/>
            <person name="Price S.J."/>
            <person name="Stengle A.G."/>
            <person name="Grear D.A."/>
            <person name="Lorch J.M."/>
        </authorList>
    </citation>
    <scope>NUCLEOTIDE SEQUENCE</scope>
    <source>
        <strain evidence="1">NWHC 24266-5</strain>
    </source>
</reference>
<name>A0ACB8USU8_9EURO</name>
<gene>
    <name evidence="1" type="ORF">LOY88_004746</name>
</gene>
<evidence type="ECO:0000313" key="1">
    <source>
        <dbReference type="EMBL" id="KAI2384319.1"/>
    </source>
</evidence>
<organism evidence="1">
    <name type="scientific">Ophidiomyces ophidiicola</name>
    <dbReference type="NCBI Taxonomy" id="1387563"/>
    <lineage>
        <taxon>Eukaryota</taxon>
        <taxon>Fungi</taxon>
        <taxon>Dikarya</taxon>
        <taxon>Ascomycota</taxon>
        <taxon>Pezizomycotina</taxon>
        <taxon>Eurotiomycetes</taxon>
        <taxon>Eurotiomycetidae</taxon>
        <taxon>Onygenales</taxon>
        <taxon>Onygenaceae</taxon>
        <taxon>Ophidiomyces</taxon>
    </lineage>
</organism>